<dbReference type="InterPro" id="IPR011250">
    <property type="entry name" value="OMP/PagP_B-barrel"/>
</dbReference>
<dbReference type="PROSITE" id="PS51123">
    <property type="entry name" value="OMPA_2"/>
    <property type="match status" value="1"/>
</dbReference>
<comment type="caution">
    <text evidence="3">The sequence shown here is derived from an EMBL/GenBank/DDBJ whole genome shotgun (WGS) entry which is preliminary data.</text>
</comment>
<gene>
    <name evidence="3" type="ORF">EVA_11115</name>
</gene>
<feature type="region of interest" description="Disordered" evidence="1">
    <location>
        <begin position="228"/>
        <end position="267"/>
    </location>
</feature>
<dbReference type="InterPro" id="IPR050330">
    <property type="entry name" value="Bact_OuterMem_StrucFunc"/>
</dbReference>
<evidence type="ECO:0000259" key="2">
    <source>
        <dbReference type="PROSITE" id="PS51123"/>
    </source>
</evidence>
<dbReference type="PANTHER" id="PTHR30329:SF21">
    <property type="entry name" value="LIPOPROTEIN YIAD-RELATED"/>
    <property type="match status" value="1"/>
</dbReference>
<proteinExistence type="predicted"/>
<accession>J9G1Q1</accession>
<evidence type="ECO:0000256" key="1">
    <source>
        <dbReference type="SAM" id="MobiDB-lite"/>
    </source>
</evidence>
<dbReference type="SUPFAM" id="SSF103088">
    <property type="entry name" value="OmpA-like"/>
    <property type="match status" value="1"/>
</dbReference>
<reference evidence="3" key="1">
    <citation type="journal article" date="2012" name="PLoS ONE">
        <title>Gene sets for utilization of primary and secondary nutrition supplies in the distal gut of endangered iberian lynx.</title>
        <authorList>
            <person name="Alcaide M."/>
            <person name="Messina E."/>
            <person name="Richter M."/>
            <person name="Bargiela R."/>
            <person name="Peplies J."/>
            <person name="Huws S.A."/>
            <person name="Newbold C.J."/>
            <person name="Golyshin P.N."/>
            <person name="Simon M.A."/>
            <person name="Lopez G."/>
            <person name="Yakimov M.M."/>
            <person name="Ferrer M."/>
        </authorList>
    </citation>
    <scope>NUCLEOTIDE SEQUENCE</scope>
</reference>
<dbReference type="Gene3D" id="3.30.1330.60">
    <property type="entry name" value="OmpA-like domain"/>
    <property type="match status" value="1"/>
</dbReference>
<feature type="domain" description="OmpA-like" evidence="2">
    <location>
        <begin position="263"/>
        <end position="376"/>
    </location>
</feature>
<organism evidence="3">
    <name type="scientific">gut metagenome</name>
    <dbReference type="NCBI Taxonomy" id="749906"/>
    <lineage>
        <taxon>unclassified sequences</taxon>
        <taxon>metagenomes</taxon>
        <taxon>organismal metagenomes</taxon>
    </lineage>
</organism>
<dbReference type="CDD" id="cd07185">
    <property type="entry name" value="OmpA_C-like"/>
    <property type="match status" value="1"/>
</dbReference>
<evidence type="ECO:0000313" key="3">
    <source>
        <dbReference type="EMBL" id="EJX00774.1"/>
    </source>
</evidence>
<name>J9G1Q1_9ZZZZ</name>
<dbReference type="SUPFAM" id="SSF56925">
    <property type="entry name" value="OMPA-like"/>
    <property type="match status" value="1"/>
</dbReference>
<dbReference type="InterPro" id="IPR036737">
    <property type="entry name" value="OmpA-like_sf"/>
</dbReference>
<dbReference type="AlphaFoldDB" id="J9G1Q1"/>
<dbReference type="Pfam" id="PF00691">
    <property type="entry name" value="OmpA"/>
    <property type="match status" value="1"/>
</dbReference>
<dbReference type="PROSITE" id="PS51257">
    <property type="entry name" value="PROKAR_LIPOPROTEIN"/>
    <property type="match status" value="1"/>
</dbReference>
<protein>
    <submittedName>
        <fullName evidence="3">Major outer membrane protein OmpA</fullName>
    </submittedName>
</protein>
<dbReference type="InterPro" id="IPR006665">
    <property type="entry name" value="OmpA-like"/>
</dbReference>
<sequence>MKFKTILTSLLVAGCATQGAFAQSTDKSEKEKADYPHMFIGVQGGGQVTFTNYKATKLITPIGAFSVGGMFTPAVGARLHVSGINEKGGLKSLDKTYEYKYVTSNLDLMLNLCNVFAPNKNHTLNAYLIGGVGLGYAWDNDDLKGLSLSASEKNLNLRWDEDRLVHNFRVGMQLEAELCRNVGLNLEVTANNLHDRFNSKLNGKGDWQVQAMLGLNFKFGFKKKRPAREVVPPVQEPVREEPKEVTPAPQPAPAPAPAPKPAPEKKAENKRVEVFFALNSATPNQTEEAKVKDLAAWLKAHPDAKVELTGYADAGTGNANVNNTISQKRVNQIAKLLSEKYGIAASRISSAHKGDTVQPFSSNDANRVVIGLSTSK</sequence>
<dbReference type="PANTHER" id="PTHR30329">
    <property type="entry name" value="STATOR ELEMENT OF FLAGELLAR MOTOR COMPLEX"/>
    <property type="match status" value="1"/>
</dbReference>
<dbReference type="EMBL" id="AMCI01003230">
    <property type="protein sequence ID" value="EJX00774.1"/>
    <property type="molecule type" value="Genomic_DNA"/>
</dbReference>
<feature type="compositionally biased region" description="Pro residues" evidence="1">
    <location>
        <begin position="248"/>
        <end position="261"/>
    </location>
</feature>